<name>A0ABU2JFY7_9ACTN</name>
<dbReference type="EMBL" id="JAVREH010000057">
    <property type="protein sequence ID" value="MDT0263885.1"/>
    <property type="molecule type" value="Genomic_DNA"/>
</dbReference>
<evidence type="ECO:0000256" key="2">
    <source>
        <dbReference type="ARBA" id="ARBA00022676"/>
    </source>
</evidence>
<organism evidence="5 6">
    <name type="scientific">Jatrophihabitans lederbergiae</name>
    <dbReference type="NCBI Taxonomy" id="3075547"/>
    <lineage>
        <taxon>Bacteria</taxon>
        <taxon>Bacillati</taxon>
        <taxon>Actinomycetota</taxon>
        <taxon>Actinomycetes</taxon>
        <taxon>Jatrophihabitantales</taxon>
        <taxon>Jatrophihabitantaceae</taxon>
        <taxon>Jatrophihabitans</taxon>
    </lineage>
</organism>
<dbReference type="Proteomes" id="UP001183176">
    <property type="component" value="Unassembled WGS sequence"/>
</dbReference>
<keyword evidence="3" id="KW-0808">Transferase</keyword>
<evidence type="ECO:0000313" key="6">
    <source>
        <dbReference type="Proteomes" id="UP001183176"/>
    </source>
</evidence>
<accession>A0ABU2JFY7</accession>
<dbReference type="PANTHER" id="PTHR43025:SF3">
    <property type="entry name" value="MONOGALACTOSYLDIACYLGLYCEROL SYNTHASE 1, CHLOROPLASTIC"/>
    <property type="match status" value="1"/>
</dbReference>
<reference evidence="6" key="1">
    <citation type="submission" date="2023-07" db="EMBL/GenBank/DDBJ databases">
        <title>30 novel species of actinomycetes from the DSMZ collection.</title>
        <authorList>
            <person name="Nouioui I."/>
        </authorList>
    </citation>
    <scope>NUCLEOTIDE SEQUENCE [LARGE SCALE GENOMIC DNA]</scope>
    <source>
        <strain evidence="6">DSM 44399</strain>
    </source>
</reference>
<dbReference type="Gene3D" id="3.40.50.2000">
    <property type="entry name" value="Glycogen Phosphorylase B"/>
    <property type="match status" value="1"/>
</dbReference>
<comment type="similarity">
    <text evidence="1">Belongs to the glycosyltransferase 28 family.</text>
</comment>
<dbReference type="Pfam" id="PF06925">
    <property type="entry name" value="MGDG_synth"/>
    <property type="match status" value="1"/>
</dbReference>
<sequence length="418" mass="44698">MGRPVRLLPREQRGPGARHIRALRSDPTPDEARGGYQAETGTVLILSGSVGAGHDGAADELTRRLRVEGITVRQRDYLDALPRFSQRMLRDGYSISVGYVPAFFQWLFASIEHRGWVQWLAITFCDTANRRVRGWVSADVAVVVSTYPLASQCLGRLKQTGRISQPVLTYLTDPAVHRLWVHPGVEQHLTVTAATAEQGRTQYGVAMRAVGALVPPGFSAALSADQRSSVRARLGVGDGEPLALVVSGSLGLGEVPASVRAVQAAGIYRVAVLCGRNHRLRHEMAQLPGVLALGWRDDVAALMGAADVLVHNAGGLSLTEAMTAGLAAVTYRPLPGHGRANAALLARAGLAPWPQTLEDLRGALAEALQRGGSGRTALIHSPDAAEMVIARLRQARAASVPLPRPRMGRRSTAAENRL</sequence>
<evidence type="ECO:0000256" key="3">
    <source>
        <dbReference type="ARBA" id="ARBA00022679"/>
    </source>
</evidence>
<dbReference type="InterPro" id="IPR009695">
    <property type="entry name" value="Diacylglyc_glucosyltr_N"/>
</dbReference>
<keyword evidence="2" id="KW-0328">Glycosyltransferase</keyword>
<protein>
    <recommendedName>
        <fullName evidence="4">Diacylglycerol glucosyltransferase N-terminal domain-containing protein</fullName>
    </recommendedName>
</protein>
<dbReference type="InterPro" id="IPR050519">
    <property type="entry name" value="Glycosyltransf_28_UgtP"/>
</dbReference>
<dbReference type="SUPFAM" id="SSF53756">
    <property type="entry name" value="UDP-Glycosyltransferase/glycogen phosphorylase"/>
    <property type="match status" value="1"/>
</dbReference>
<evidence type="ECO:0000313" key="5">
    <source>
        <dbReference type="EMBL" id="MDT0263885.1"/>
    </source>
</evidence>
<gene>
    <name evidence="5" type="ORF">RM423_21145</name>
</gene>
<keyword evidence="6" id="KW-1185">Reference proteome</keyword>
<proteinExistence type="inferred from homology"/>
<evidence type="ECO:0000259" key="4">
    <source>
        <dbReference type="Pfam" id="PF06925"/>
    </source>
</evidence>
<dbReference type="RefSeq" id="WP_311425029.1">
    <property type="nucleotide sequence ID" value="NZ_JAVREH010000057.1"/>
</dbReference>
<evidence type="ECO:0000256" key="1">
    <source>
        <dbReference type="ARBA" id="ARBA00006962"/>
    </source>
</evidence>
<comment type="caution">
    <text evidence="5">The sequence shown here is derived from an EMBL/GenBank/DDBJ whole genome shotgun (WGS) entry which is preliminary data.</text>
</comment>
<dbReference type="PANTHER" id="PTHR43025">
    <property type="entry name" value="MONOGALACTOSYLDIACYLGLYCEROL SYNTHASE"/>
    <property type="match status" value="1"/>
</dbReference>
<feature type="domain" description="Diacylglycerol glucosyltransferase N-terminal" evidence="4">
    <location>
        <begin position="54"/>
        <end position="199"/>
    </location>
</feature>